<dbReference type="InterPro" id="IPR011991">
    <property type="entry name" value="ArsR-like_HTH"/>
</dbReference>
<evidence type="ECO:0000259" key="3">
    <source>
        <dbReference type="PROSITE" id="PS51000"/>
    </source>
</evidence>
<evidence type="ECO:0000256" key="2">
    <source>
        <dbReference type="ARBA" id="ARBA00023163"/>
    </source>
</evidence>
<dbReference type="PANTHER" id="PTHR34580:SF1">
    <property type="entry name" value="PROTEIN PAFC"/>
    <property type="match status" value="1"/>
</dbReference>
<keyword evidence="5" id="KW-1185">Reference proteome</keyword>
<dbReference type="InterPro" id="IPR013196">
    <property type="entry name" value="HTH_11"/>
</dbReference>
<keyword evidence="2" id="KW-0804">Transcription</keyword>
<dbReference type="Proteomes" id="UP000746690">
    <property type="component" value="Unassembled WGS sequence"/>
</dbReference>
<evidence type="ECO:0000256" key="1">
    <source>
        <dbReference type="ARBA" id="ARBA00023015"/>
    </source>
</evidence>
<dbReference type="PANTHER" id="PTHR34580">
    <property type="match status" value="1"/>
</dbReference>
<accession>A0ABX1RVD1</accession>
<dbReference type="Gene3D" id="1.10.10.10">
    <property type="entry name" value="Winged helix-like DNA-binding domain superfamily/Winged helix DNA-binding domain"/>
    <property type="match status" value="1"/>
</dbReference>
<dbReference type="CDD" id="cd00090">
    <property type="entry name" value="HTH_ARSR"/>
    <property type="match status" value="1"/>
</dbReference>
<name>A0ABX1RVD1_9FLAO</name>
<proteinExistence type="predicted"/>
<dbReference type="InterPro" id="IPR026881">
    <property type="entry name" value="WYL_dom"/>
</dbReference>
<evidence type="ECO:0000313" key="5">
    <source>
        <dbReference type="Proteomes" id="UP000746690"/>
    </source>
</evidence>
<comment type="caution">
    <text evidence="4">The sequence shown here is derived from an EMBL/GenBank/DDBJ whole genome shotgun (WGS) entry which is preliminary data.</text>
</comment>
<dbReference type="InterPro" id="IPR036390">
    <property type="entry name" value="WH_DNA-bd_sf"/>
</dbReference>
<dbReference type="InterPro" id="IPR051534">
    <property type="entry name" value="CBASS_pafABC_assoc_protein"/>
</dbReference>
<reference evidence="4 5" key="1">
    <citation type="submission" date="2020-04" db="EMBL/GenBank/DDBJ databases">
        <title>A Flavivirga sp. nov.</title>
        <authorList>
            <person name="Sun X."/>
        </authorList>
    </citation>
    <scope>NUCLEOTIDE SEQUENCE [LARGE SCALE GENOMIC DNA]</scope>
    <source>
        <strain evidence="4 5">Y03</strain>
    </source>
</reference>
<dbReference type="Pfam" id="PF13280">
    <property type="entry name" value="WYL"/>
    <property type="match status" value="1"/>
</dbReference>
<dbReference type="RefSeq" id="WP_169669808.1">
    <property type="nucleotide sequence ID" value="NZ_JABBHF010000001.1"/>
</dbReference>
<dbReference type="EMBL" id="JABBHF010000001">
    <property type="protein sequence ID" value="NMH86407.1"/>
    <property type="molecule type" value="Genomic_DNA"/>
</dbReference>
<dbReference type="PROSITE" id="PS52050">
    <property type="entry name" value="WYL"/>
    <property type="match status" value="1"/>
</dbReference>
<dbReference type="InterPro" id="IPR001034">
    <property type="entry name" value="DeoR_HTH"/>
</dbReference>
<dbReference type="SMART" id="SM00420">
    <property type="entry name" value="HTH_DEOR"/>
    <property type="match status" value="1"/>
</dbReference>
<sequence length="230" mass="26894">MSQLSRLISILTLLKSKRLLTASELAKKFDVSIRTVYRDIRKLEEAGVPVTTIEGRGYSLMEGYSVAPVQFTEKQANALITAEHLINQSKDASFIKDFNEALTKIKSVFRTSIQEKSELLQSKIHIFNPTYENISSNALSEIQLAITNFNFIEINYCKANDTNVSFRKIEPCAMYSTQHKWILIAWCHLRQEYRSFRVDRIQHFKILQEKFEDRKFNLLTYFQSCPYREK</sequence>
<dbReference type="Pfam" id="PF08279">
    <property type="entry name" value="HTH_11"/>
    <property type="match status" value="1"/>
</dbReference>
<dbReference type="PROSITE" id="PS51000">
    <property type="entry name" value="HTH_DEOR_2"/>
    <property type="match status" value="1"/>
</dbReference>
<keyword evidence="1" id="KW-0805">Transcription regulation</keyword>
<organism evidence="4 5">
    <name type="scientific">Flavivirga algicola</name>
    <dbReference type="NCBI Taxonomy" id="2729136"/>
    <lineage>
        <taxon>Bacteria</taxon>
        <taxon>Pseudomonadati</taxon>
        <taxon>Bacteroidota</taxon>
        <taxon>Flavobacteriia</taxon>
        <taxon>Flavobacteriales</taxon>
        <taxon>Flavobacteriaceae</taxon>
        <taxon>Flavivirga</taxon>
    </lineage>
</organism>
<dbReference type="InterPro" id="IPR036388">
    <property type="entry name" value="WH-like_DNA-bd_sf"/>
</dbReference>
<gene>
    <name evidence="4" type="ORF">HHX25_02710</name>
</gene>
<evidence type="ECO:0000313" key="4">
    <source>
        <dbReference type="EMBL" id="NMH86407.1"/>
    </source>
</evidence>
<protein>
    <submittedName>
        <fullName evidence="4">YafY family transcriptional regulator</fullName>
    </submittedName>
</protein>
<dbReference type="SUPFAM" id="SSF46785">
    <property type="entry name" value="Winged helix' DNA-binding domain"/>
    <property type="match status" value="1"/>
</dbReference>
<feature type="domain" description="HTH deoR-type" evidence="3">
    <location>
        <begin position="3"/>
        <end position="58"/>
    </location>
</feature>